<dbReference type="SMART" id="SM00409">
    <property type="entry name" value="IG"/>
    <property type="match status" value="3"/>
</dbReference>
<evidence type="ECO:0000256" key="4">
    <source>
        <dbReference type="SAM" id="SignalP"/>
    </source>
</evidence>
<feature type="chain" id="PRO_5039396436" description="Ig-like domain-containing protein" evidence="4">
    <location>
        <begin position="18"/>
        <end position="397"/>
    </location>
</feature>
<dbReference type="PROSITE" id="PS50835">
    <property type="entry name" value="IG_LIKE"/>
    <property type="match status" value="3"/>
</dbReference>
<keyword evidence="7" id="KW-1185">Reference proteome</keyword>
<evidence type="ECO:0000313" key="7">
    <source>
        <dbReference type="Proteomes" id="UP000828390"/>
    </source>
</evidence>
<name>A0A9D4HR85_DREPO</name>
<proteinExistence type="predicted"/>
<keyword evidence="2" id="KW-0393">Immunoglobulin domain</keyword>
<dbReference type="SUPFAM" id="SSF48726">
    <property type="entry name" value="Immunoglobulin"/>
    <property type="match status" value="3"/>
</dbReference>
<feature type="transmembrane region" description="Helical" evidence="3">
    <location>
        <begin position="338"/>
        <end position="363"/>
    </location>
</feature>
<dbReference type="SMART" id="SM00408">
    <property type="entry name" value="IGc2"/>
    <property type="match status" value="1"/>
</dbReference>
<dbReference type="AlphaFoldDB" id="A0A9D4HR85"/>
<gene>
    <name evidence="6" type="ORF">DPMN_056133</name>
</gene>
<dbReference type="Proteomes" id="UP000828390">
    <property type="component" value="Unassembled WGS sequence"/>
</dbReference>
<keyword evidence="4" id="KW-0732">Signal</keyword>
<protein>
    <recommendedName>
        <fullName evidence="5">Ig-like domain-containing protein</fullName>
    </recommendedName>
</protein>
<dbReference type="InterPro" id="IPR013783">
    <property type="entry name" value="Ig-like_fold"/>
</dbReference>
<reference evidence="6" key="1">
    <citation type="journal article" date="2019" name="bioRxiv">
        <title>The Genome of the Zebra Mussel, Dreissena polymorpha: A Resource for Invasive Species Research.</title>
        <authorList>
            <person name="McCartney M.A."/>
            <person name="Auch B."/>
            <person name="Kono T."/>
            <person name="Mallez S."/>
            <person name="Zhang Y."/>
            <person name="Obille A."/>
            <person name="Becker A."/>
            <person name="Abrahante J.E."/>
            <person name="Garbe J."/>
            <person name="Badalamenti J.P."/>
            <person name="Herman A."/>
            <person name="Mangelson H."/>
            <person name="Liachko I."/>
            <person name="Sullivan S."/>
            <person name="Sone E.D."/>
            <person name="Koren S."/>
            <person name="Silverstein K.A.T."/>
            <person name="Beckman K.B."/>
            <person name="Gohl D.M."/>
        </authorList>
    </citation>
    <scope>NUCLEOTIDE SEQUENCE</scope>
    <source>
        <strain evidence="6">Duluth1</strain>
        <tissue evidence="6">Whole animal</tissue>
    </source>
</reference>
<dbReference type="InterPro" id="IPR003598">
    <property type="entry name" value="Ig_sub2"/>
</dbReference>
<dbReference type="InterPro" id="IPR003599">
    <property type="entry name" value="Ig_sub"/>
</dbReference>
<feature type="domain" description="Ig-like" evidence="5">
    <location>
        <begin position="227"/>
        <end position="313"/>
    </location>
</feature>
<dbReference type="FunFam" id="2.60.40.10:FF:000032">
    <property type="entry name" value="palladin isoform X1"/>
    <property type="match status" value="1"/>
</dbReference>
<organism evidence="6 7">
    <name type="scientific">Dreissena polymorpha</name>
    <name type="common">Zebra mussel</name>
    <name type="synonym">Mytilus polymorpha</name>
    <dbReference type="NCBI Taxonomy" id="45954"/>
    <lineage>
        <taxon>Eukaryota</taxon>
        <taxon>Metazoa</taxon>
        <taxon>Spiralia</taxon>
        <taxon>Lophotrochozoa</taxon>
        <taxon>Mollusca</taxon>
        <taxon>Bivalvia</taxon>
        <taxon>Autobranchia</taxon>
        <taxon>Heteroconchia</taxon>
        <taxon>Euheterodonta</taxon>
        <taxon>Imparidentia</taxon>
        <taxon>Neoheterodontei</taxon>
        <taxon>Myida</taxon>
        <taxon>Dreissenoidea</taxon>
        <taxon>Dreissenidae</taxon>
        <taxon>Dreissena</taxon>
    </lineage>
</organism>
<evidence type="ECO:0000256" key="2">
    <source>
        <dbReference type="ARBA" id="ARBA00023319"/>
    </source>
</evidence>
<reference evidence="6" key="2">
    <citation type="submission" date="2020-11" db="EMBL/GenBank/DDBJ databases">
        <authorList>
            <person name="McCartney M.A."/>
            <person name="Auch B."/>
            <person name="Kono T."/>
            <person name="Mallez S."/>
            <person name="Becker A."/>
            <person name="Gohl D.M."/>
            <person name="Silverstein K.A.T."/>
            <person name="Koren S."/>
            <person name="Bechman K.B."/>
            <person name="Herman A."/>
            <person name="Abrahante J.E."/>
            <person name="Garbe J."/>
        </authorList>
    </citation>
    <scope>NUCLEOTIDE SEQUENCE</scope>
    <source>
        <strain evidence="6">Duluth1</strain>
        <tissue evidence="6">Whole animal</tissue>
    </source>
</reference>
<feature type="domain" description="Ig-like" evidence="5">
    <location>
        <begin position="129"/>
        <end position="217"/>
    </location>
</feature>
<sequence length="397" mass="44348">MLQLIIFVLSCCSLVQCQLPSLLLLPPVVRLPILKGDVLKLECINTYKGSASPLSFRKDDMDILVGNDMGYQITTTSTTSPRDDTVTITTKTLIKNATTFADEGSYTCYLDEPILRRSIIHIVIVDIRPQHAMFSDSGYLFSDSRPVTLSYEIRGWPDSVEFSWQGFNDQDLIDGGKYQTFNNGTLVINNPNWDDLGEYKCIVTFNPSSFVEKTVITPKPVALRGGPKIVSRDIVQGTKLELNCKARGFPKPTIQWFKDGNELNTTVRLHFSDFEGTANGKLIIFNPTDNDAGEYVCVAGNDVERFNTEKYLHVTNKPTTSRQMQPTARQETRDFASIAFYVAESIASLLGVLVVILVVYICIARWKRQSSTYEHNEVAGSTAPTAERPECVPLQTV</sequence>
<dbReference type="CDD" id="cd00096">
    <property type="entry name" value="Ig"/>
    <property type="match status" value="2"/>
</dbReference>
<dbReference type="Pfam" id="PF13927">
    <property type="entry name" value="Ig_3"/>
    <property type="match status" value="1"/>
</dbReference>
<dbReference type="PANTHER" id="PTHR45889">
    <property type="entry name" value="IG-LIKE DOMAIN-CONTAINING PROTEIN"/>
    <property type="match status" value="1"/>
</dbReference>
<keyword evidence="3" id="KW-0472">Membrane</keyword>
<evidence type="ECO:0000313" key="6">
    <source>
        <dbReference type="EMBL" id="KAH3730152.1"/>
    </source>
</evidence>
<feature type="signal peptide" evidence="4">
    <location>
        <begin position="1"/>
        <end position="17"/>
    </location>
</feature>
<evidence type="ECO:0000256" key="1">
    <source>
        <dbReference type="ARBA" id="ARBA00023157"/>
    </source>
</evidence>
<feature type="domain" description="Ig-like" evidence="5">
    <location>
        <begin position="20"/>
        <end position="108"/>
    </location>
</feature>
<dbReference type="InterPro" id="IPR007110">
    <property type="entry name" value="Ig-like_dom"/>
</dbReference>
<dbReference type="InterPro" id="IPR036179">
    <property type="entry name" value="Ig-like_dom_sf"/>
</dbReference>
<keyword evidence="3" id="KW-0812">Transmembrane</keyword>
<dbReference type="EMBL" id="JAIWYP010000012">
    <property type="protein sequence ID" value="KAH3730152.1"/>
    <property type="molecule type" value="Genomic_DNA"/>
</dbReference>
<evidence type="ECO:0000256" key="3">
    <source>
        <dbReference type="SAM" id="Phobius"/>
    </source>
</evidence>
<dbReference type="Gene3D" id="2.60.40.10">
    <property type="entry name" value="Immunoglobulins"/>
    <property type="match status" value="2"/>
</dbReference>
<comment type="caution">
    <text evidence="6">The sequence shown here is derived from an EMBL/GenBank/DDBJ whole genome shotgun (WGS) entry which is preliminary data.</text>
</comment>
<evidence type="ECO:0000259" key="5">
    <source>
        <dbReference type="PROSITE" id="PS50835"/>
    </source>
</evidence>
<keyword evidence="3" id="KW-1133">Transmembrane helix</keyword>
<dbReference type="PANTHER" id="PTHR45889:SF8">
    <property type="entry name" value="IG-LIKE DOMAIN-CONTAINING PROTEIN"/>
    <property type="match status" value="1"/>
</dbReference>
<keyword evidence="1" id="KW-1015">Disulfide bond</keyword>
<accession>A0A9D4HR85</accession>